<accession>K4F7N4</accession>
<dbReference type="InterPro" id="IPR027417">
    <property type="entry name" value="P-loop_NTPase"/>
</dbReference>
<keyword evidence="3" id="KW-1185">Reference proteome</keyword>
<organism evidence="2 3">
    <name type="scientific">Cronobacter phage vB_CsaM_GAP32</name>
    <dbReference type="NCBI Taxonomy" id="1141136"/>
    <lineage>
        <taxon>Viruses</taxon>
        <taxon>Duplodnaviria</taxon>
        <taxon>Heunggongvirae</taxon>
        <taxon>Uroviricota</taxon>
        <taxon>Caudoviricetes</taxon>
        <taxon>Mimasvirus</taxon>
        <taxon>Mimasvirus GAP32</taxon>
    </lineage>
</organism>
<gene>
    <name evidence="2" type="ORF">GAP32_367</name>
</gene>
<dbReference type="InterPro" id="IPR003959">
    <property type="entry name" value="ATPase_AAA_core"/>
</dbReference>
<proteinExistence type="predicted"/>
<evidence type="ECO:0000313" key="2">
    <source>
        <dbReference type="EMBL" id="AFC21817.1"/>
    </source>
</evidence>
<dbReference type="Pfam" id="PF00004">
    <property type="entry name" value="AAA"/>
    <property type="match status" value="1"/>
</dbReference>
<sequence>MYNQSGEIITIAHEFGNKIDKIPPGTYTVEQNPQNGEFYLQRSAPFTRPAKVYGEMKNRNEKVINTFLSREGKNTGVLLSGTKGAGKTQLAKDVSIALAEHGIPTIIVQDCYVSGGFINFIKAIEDKALILFDEFEKVYNKQEYQESILTLLDGTGSYNKLYILTSNNRNVSEFLRNRPSRIYYHFEYKKLPKSVMLDLLNDKLVNKSFIPQFETLWDVAETISFDIIQCLIEELNRYPTQTFTETFKELNVEIDARDGNAYVLSELTVNGIPFKFDELYTNCFTSFAFMAKYESLRAYVYADEGTRLNELAALGARQHHTSWIDEEEDDGLVVCAPADVEAEENENVVEIKELEYVFSLEFDKADTIVNNSGITIDRKFGDYMLHAKFVKTETPDVIETMFDGK</sequence>
<name>K4F7N4_9CAUD</name>
<dbReference type="GeneID" id="13994107"/>
<dbReference type="KEGG" id="vg:13994107"/>
<evidence type="ECO:0000259" key="1">
    <source>
        <dbReference type="Pfam" id="PF00004"/>
    </source>
</evidence>
<protein>
    <recommendedName>
        <fullName evidence="1">ATPase AAA-type core domain-containing protein</fullName>
    </recommendedName>
</protein>
<reference evidence="2 3" key="1">
    <citation type="journal article" date="2014" name="Virology">
        <title>Supersize me: Cronobacter sakazakii phage GAP32.</title>
        <authorList>
            <person name="Abbasifar R."/>
            <person name="Griffiths M.W."/>
            <person name="Sabour P.M."/>
            <person name="Ackermann H.-W."/>
            <person name="Vandersteegen K."/>
            <person name="Lavigne R."/>
            <person name="Noben J.-P."/>
            <person name="Villa A.A."/>
            <person name="Abbasifar A."/>
            <person name="Nash J.H.E."/>
            <person name="Kropinski A.M."/>
        </authorList>
    </citation>
    <scope>NUCLEOTIDE SEQUENCE [LARGE SCALE GENOMIC DNA]</scope>
    <source>
        <strain evidence="2">GAP-32</strain>
    </source>
</reference>
<dbReference type="OrthoDB" id="5002at10239"/>
<dbReference type="SUPFAM" id="SSF52540">
    <property type="entry name" value="P-loop containing nucleoside triphosphate hydrolases"/>
    <property type="match status" value="1"/>
</dbReference>
<dbReference type="GO" id="GO:0016887">
    <property type="term" value="F:ATP hydrolysis activity"/>
    <property type="evidence" value="ECO:0007669"/>
    <property type="project" value="InterPro"/>
</dbReference>
<dbReference type="Proteomes" id="UP000000457">
    <property type="component" value="Segment"/>
</dbReference>
<feature type="domain" description="ATPase AAA-type core" evidence="1">
    <location>
        <begin position="77"/>
        <end position="182"/>
    </location>
</feature>
<dbReference type="RefSeq" id="YP_006987472.1">
    <property type="nucleotide sequence ID" value="NC_019401.1"/>
</dbReference>
<dbReference type="EMBL" id="JN882285">
    <property type="protein sequence ID" value="AFC21817.1"/>
    <property type="molecule type" value="Genomic_DNA"/>
</dbReference>
<dbReference type="Gene3D" id="3.40.50.300">
    <property type="entry name" value="P-loop containing nucleotide triphosphate hydrolases"/>
    <property type="match status" value="1"/>
</dbReference>
<evidence type="ECO:0000313" key="3">
    <source>
        <dbReference type="Proteomes" id="UP000000457"/>
    </source>
</evidence>
<dbReference type="GO" id="GO:0005524">
    <property type="term" value="F:ATP binding"/>
    <property type="evidence" value="ECO:0007669"/>
    <property type="project" value="InterPro"/>
</dbReference>